<dbReference type="PANTHER" id="PTHR47357:SF4">
    <property type="entry name" value="MYOSIN HEAVY CHAIN-LIKE PROTEIN"/>
    <property type="match status" value="1"/>
</dbReference>
<keyword evidence="4" id="KW-1185">Reference proteome</keyword>
<name>A0A2I0J5T5_PUNGR</name>
<organism evidence="3 4">
    <name type="scientific">Punica granatum</name>
    <name type="common">Pomegranate</name>
    <dbReference type="NCBI Taxonomy" id="22663"/>
    <lineage>
        <taxon>Eukaryota</taxon>
        <taxon>Viridiplantae</taxon>
        <taxon>Streptophyta</taxon>
        <taxon>Embryophyta</taxon>
        <taxon>Tracheophyta</taxon>
        <taxon>Spermatophyta</taxon>
        <taxon>Magnoliopsida</taxon>
        <taxon>eudicotyledons</taxon>
        <taxon>Gunneridae</taxon>
        <taxon>Pentapetalae</taxon>
        <taxon>rosids</taxon>
        <taxon>malvids</taxon>
        <taxon>Myrtales</taxon>
        <taxon>Lythraceae</taxon>
        <taxon>Punica</taxon>
    </lineage>
</organism>
<dbReference type="Gene3D" id="1.10.287.1490">
    <property type="match status" value="1"/>
</dbReference>
<evidence type="ECO:0008006" key="5">
    <source>
        <dbReference type="Google" id="ProtNLM"/>
    </source>
</evidence>
<feature type="region of interest" description="Disordered" evidence="2">
    <location>
        <begin position="73"/>
        <end position="96"/>
    </location>
</feature>
<dbReference type="PANTHER" id="PTHR47357">
    <property type="entry name" value="COP1-INTERACTIVE PROTEIN 1"/>
    <property type="match status" value="1"/>
</dbReference>
<accession>A0A2I0J5T5</accession>
<protein>
    <recommendedName>
        <fullName evidence="5">NAB domain-containing protein</fullName>
    </recommendedName>
</protein>
<evidence type="ECO:0000313" key="4">
    <source>
        <dbReference type="Proteomes" id="UP000233551"/>
    </source>
</evidence>
<dbReference type="STRING" id="22663.A0A2I0J5T5"/>
<dbReference type="EMBL" id="PGOL01002003">
    <property type="protein sequence ID" value="PKI51595.1"/>
    <property type="molecule type" value="Genomic_DNA"/>
</dbReference>
<dbReference type="AlphaFoldDB" id="A0A2I0J5T5"/>
<feature type="coiled-coil region" evidence="1">
    <location>
        <begin position="604"/>
        <end position="638"/>
    </location>
</feature>
<evidence type="ECO:0000256" key="2">
    <source>
        <dbReference type="SAM" id="MobiDB-lite"/>
    </source>
</evidence>
<proteinExistence type="predicted"/>
<feature type="region of interest" description="Disordered" evidence="2">
    <location>
        <begin position="411"/>
        <end position="433"/>
    </location>
</feature>
<feature type="compositionally biased region" description="Polar residues" evidence="2">
    <location>
        <begin position="546"/>
        <end position="558"/>
    </location>
</feature>
<dbReference type="GO" id="GO:0005856">
    <property type="term" value="C:cytoskeleton"/>
    <property type="evidence" value="ECO:0007669"/>
    <property type="project" value="TreeGrafter"/>
</dbReference>
<evidence type="ECO:0000313" key="3">
    <source>
        <dbReference type="EMBL" id="PKI51595.1"/>
    </source>
</evidence>
<dbReference type="GO" id="GO:0005200">
    <property type="term" value="F:structural constituent of cytoskeleton"/>
    <property type="evidence" value="ECO:0007669"/>
    <property type="project" value="TreeGrafter"/>
</dbReference>
<gene>
    <name evidence="3" type="ORF">CRG98_028019</name>
</gene>
<dbReference type="Proteomes" id="UP000233551">
    <property type="component" value="Unassembled WGS sequence"/>
</dbReference>
<evidence type="ECO:0000256" key="1">
    <source>
        <dbReference type="SAM" id="Coils"/>
    </source>
</evidence>
<reference evidence="3 4" key="1">
    <citation type="submission" date="2017-11" db="EMBL/GenBank/DDBJ databases">
        <title>De-novo sequencing of pomegranate (Punica granatum L.) genome.</title>
        <authorList>
            <person name="Akparov Z."/>
            <person name="Amiraslanov A."/>
            <person name="Hajiyeva S."/>
            <person name="Abbasov M."/>
            <person name="Kaur K."/>
            <person name="Hamwieh A."/>
            <person name="Solovyev V."/>
            <person name="Salamov A."/>
            <person name="Braich B."/>
            <person name="Kosarev P."/>
            <person name="Mahmoud A."/>
            <person name="Hajiyev E."/>
            <person name="Babayeva S."/>
            <person name="Izzatullayeva V."/>
            <person name="Mammadov A."/>
            <person name="Mammadov A."/>
            <person name="Sharifova S."/>
            <person name="Ojaghi J."/>
            <person name="Eynullazada K."/>
            <person name="Bayramov B."/>
            <person name="Abdulazimova A."/>
            <person name="Shahmuradov I."/>
        </authorList>
    </citation>
    <scope>NUCLEOTIDE SEQUENCE [LARGE SCALE GENOMIC DNA]</scope>
    <source>
        <strain evidence="4">cv. AG2017</strain>
        <tissue evidence="3">Leaf</tissue>
    </source>
</reference>
<feature type="region of interest" description="Disordered" evidence="2">
    <location>
        <begin position="532"/>
        <end position="560"/>
    </location>
</feature>
<sequence>MWPLTFGLKRFVSSADVTKKITRILELIKNEGQSRKRGGKSWKRESELVTLVQDLHKQYQSLYVLYEQLKQEQGRSDHGGSRKTHPPSPSGSDVSEYFSSDEIEGISGLNSDIVNEEGINLKDLLDLATKERETLSAQYTEALRKIEEAESLMKDLRSEADERKREVSILSEKNRHLEAEASARTMVLEDELMGVKSELKSLQQNRRRLNGQLESRATKAKELSEENKGLRARISELDLMLKNKGEEFSDLLKNLQDTENNRSCKVAQLTAQVHELQQEVESMRDQKCKLEEKMQSLRNENAFREKEFDEKMESLRNELVAREKELDEKIEVPGKERAALQEELDDLRKEIQSLVSELEGKKNEISENLIEIERLQEELARKNKEEQGVLEEKKFLAQQVEDLKLKVSSLSDHEHELEEKLREKSDETDRLREEKEEFGAKVIELERSLTERENEVTSLQDTLRSEGNANSTQISGMKIEIESLQQELNSLEAQKSRLELNNRREEEESSRRMSLLENENMQLTNMIQDLQSKMNEPGGPSGRLISKNSSNQVKNSPRSLKLDPCSVEKKIEELAVEYRMNLEDNIRILCQRILVLEQLHIENKESYKTAKERFQEEYKCLEEKISFYKNEMKKMMEASMTANNTITELDLLVRKSDENSRNIMNRVSKVSKEIQLMKDWFSQVNRHTDSRNVQEETKVRDSQNLEEVKKLEKKVVDLEGIVRERDTGLVALGEEKREAIRQLCVLIEYQRGRCEYFKEVISKITVKRKK</sequence>
<keyword evidence="1" id="KW-0175">Coiled coil</keyword>
<comment type="caution">
    <text evidence="3">The sequence shown here is derived from an EMBL/GenBank/DDBJ whole genome shotgun (WGS) entry which is preliminary data.</text>
</comment>